<dbReference type="InterPro" id="IPR021598">
    <property type="entry name" value="DUF3221"/>
</dbReference>
<name>A0A9X3RBB5_9BACI</name>
<protein>
    <submittedName>
        <fullName evidence="1">YobA family protein</fullName>
    </submittedName>
</protein>
<comment type="caution">
    <text evidence="1">The sequence shown here is derived from an EMBL/GenBank/DDBJ whole genome shotgun (WGS) entry which is preliminary data.</text>
</comment>
<dbReference type="Pfam" id="PF11518">
    <property type="entry name" value="DUF3221"/>
    <property type="match status" value="1"/>
</dbReference>
<sequence>MKRRYLFYLIVFGGLTIFGCEEESKDNELVMEGIVAKVDAREVFIYEEELEGETMILSEEEVISKSLQASYFGFDKEISGIEVGDKVKVWYDAMDTSLPGSGHGTKIEVIDK</sequence>
<organism evidence="1 2">
    <name type="scientific">Psychrobacillus psychrodurans</name>
    <dbReference type="NCBI Taxonomy" id="126157"/>
    <lineage>
        <taxon>Bacteria</taxon>
        <taxon>Bacillati</taxon>
        <taxon>Bacillota</taxon>
        <taxon>Bacilli</taxon>
        <taxon>Bacillales</taxon>
        <taxon>Bacillaceae</taxon>
        <taxon>Psychrobacillus</taxon>
    </lineage>
</organism>
<evidence type="ECO:0000313" key="2">
    <source>
        <dbReference type="Proteomes" id="UP001152172"/>
    </source>
</evidence>
<dbReference type="RefSeq" id="WP_269923366.1">
    <property type="nucleotide sequence ID" value="NZ_JAMKBI010000021.1"/>
</dbReference>
<keyword evidence="2" id="KW-1185">Reference proteome</keyword>
<dbReference type="Gene3D" id="2.40.50.140">
    <property type="entry name" value="Nucleic acid-binding proteins"/>
    <property type="match status" value="1"/>
</dbReference>
<gene>
    <name evidence="1" type="ORF">M9R61_19015</name>
</gene>
<dbReference type="AlphaFoldDB" id="A0A9X3RBB5"/>
<accession>A0A9X3RBB5</accession>
<dbReference type="Proteomes" id="UP001152172">
    <property type="component" value="Unassembled WGS sequence"/>
</dbReference>
<dbReference type="EMBL" id="JAMKBI010000021">
    <property type="protein sequence ID" value="MCZ8535395.1"/>
    <property type="molecule type" value="Genomic_DNA"/>
</dbReference>
<proteinExistence type="predicted"/>
<dbReference type="PROSITE" id="PS51257">
    <property type="entry name" value="PROKAR_LIPOPROTEIN"/>
    <property type="match status" value="1"/>
</dbReference>
<evidence type="ECO:0000313" key="1">
    <source>
        <dbReference type="EMBL" id="MCZ8535395.1"/>
    </source>
</evidence>
<reference evidence="1" key="1">
    <citation type="submission" date="2022-05" db="EMBL/GenBank/DDBJ databases">
        <authorList>
            <person name="Colautti A."/>
            <person name="Iacumin L."/>
        </authorList>
    </citation>
    <scope>NUCLEOTIDE SEQUENCE</scope>
    <source>
        <strain evidence="1">DSM 30747</strain>
    </source>
</reference>
<dbReference type="InterPro" id="IPR012340">
    <property type="entry name" value="NA-bd_OB-fold"/>
</dbReference>